<evidence type="ECO:0000313" key="7">
    <source>
        <dbReference type="EMBL" id="POZ50143.1"/>
    </source>
</evidence>
<dbReference type="InterPro" id="IPR046966">
    <property type="entry name" value="Glucoamylase_active_site"/>
</dbReference>
<dbReference type="PROSITE" id="PS51166">
    <property type="entry name" value="CBM20"/>
    <property type="match status" value="1"/>
</dbReference>
<comment type="similarity">
    <text evidence="1">Belongs to the glycosyl hydrolase 15 family.</text>
</comment>
<sequence>MPQKNRTLAAAIAQLTGMALPQPFRHIKKSWPLLLLLPLSAPLHAEDAPCPPGYPSTWGPAAKDFLGTSLGATSRVYFTGAEGILTEVFYPTIDTVQNVDMQFLVTDAAKTWGDEERKQAKHEISQTDPRAMIWNAATTADNGKWKISKKIFTDPNSNVVIQRVTFQTLEAGKSVKDYNVYLLNNPAINNSGAGKAQCSGKQSTTDGADNSKALSTSGRTFLVASESKANSAVSALAVSLPWRVTGSDPMVSNGFVGTNDGYTDLFAGVHDRTMDWHYANALGGNVAQMGWLDFSAATGSSVSFDVVLGFGSSENEAMNTANAALKNDLAAVEKTYADQWKTYTQGLDNQGGTADNQYYLAAMTLKSIQDKSSGAMVAGPGTPWGDTSNDSNQGGYHLVWARDLFKFASALITAGDKDTANKSVEFLFNVQMETTGATAGRFPQNSFVDGKPYWNGTQMDEAAMPIILAWKLNRTDLWPKIKLAAEFVAKTGPHTGQERWEEMGGYSPSTIAAEIAGLVCAADLATAAGDPGAAAYYLQKADEWRNNIANWTFTTTGYYGNKQYYVRIDSNQNPDDEDSLTFGNGGGNHKEKSIIDGGFLELVRMGAMSPNDWTILDTLPEYDELLKQTFPGKGDAFFRYNNDGYGENNQGGSYNGTGRGRLWPIFTAERGIYEIAKSGDGSKGTAYLSALKAFSSPAGFIPEQIWNQTATITGWETITPAPYVPGTATRSMQPLSWAMGEYINLTAAIKSGKGDAPKVVCDRYACDKPQVTVSFNATAQTQWGENIYLVGDSPLLSNWIPASGIKLSAKGYPVWSTRISLPTNTAFKYKYVKRDSKGNTLWEQSADHTFTTAANNTPIVRTDSVQGWQP</sequence>
<dbReference type="InterPro" id="IPR011013">
    <property type="entry name" value="Gal_mutarotase_sf_dom"/>
</dbReference>
<evidence type="ECO:0000256" key="1">
    <source>
        <dbReference type="ARBA" id="ARBA00006188"/>
    </source>
</evidence>
<dbReference type="InterPro" id="IPR008928">
    <property type="entry name" value="6-hairpin_glycosidase_sf"/>
</dbReference>
<protein>
    <submittedName>
        <fullName evidence="7">Amylase</fullName>
    </submittedName>
</protein>
<dbReference type="InterPro" id="IPR011613">
    <property type="entry name" value="GH15-like"/>
</dbReference>
<dbReference type="InterPro" id="IPR013783">
    <property type="entry name" value="Ig-like_fold"/>
</dbReference>
<dbReference type="Pfam" id="PF00686">
    <property type="entry name" value="CBM_20"/>
    <property type="match status" value="1"/>
</dbReference>
<dbReference type="Gene3D" id="2.70.98.10">
    <property type="match status" value="1"/>
</dbReference>
<evidence type="ECO:0000259" key="6">
    <source>
        <dbReference type="PROSITE" id="PS51166"/>
    </source>
</evidence>
<gene>
    <name evidence="7" type="ORF">AADEFJLK_04040</name>
</gene>
<evidence type="ECO:0000256" key="3">
    <source>
        <dbReference type="ARBA" id="ARBA00023295"/>
    </source>
</evidence>
<dbReference type="Pfam" id="PF00723">
    <property type="entry name" value="Glyco_hydro_15"/>
    <property type="match status" value="1"/>
</dbReference>
<dbReference type="CDD" id="cd07430">
    <property type="entry name" value="GH15_N"/>
    <property type="match status" value="1"/>
</dbReference>
<dbReference type="SUPFAM" id="SSF74650">
    <property type="entry name" value="Galactose mutarotase-like"/>
    <property type="match status" value="1"/>
</dbReference>
<dbReference type="InterPro" id="IPR012341">
    <property type="entry name" value="6hp_glycosidase-like_sf"/>
</dbReference>
<dbReference type="RefSeq" id="WP_211299284.1">
    <property type="nucleotide sequence ID" value="NZ_PGFZ01000014.1"/>
</dbReference>
<dbReference type="Gene3D" id="2.60.40.10">
    <property type="entry name" value="Immunoglobulins"/>
    <property type="match status" value="1"/>
</dbReference>
<comment type="caution">
    <text evidence="7">The sequence shown here is derived from an EMBL/GenBank/DDBJ whole genome shotgun (WGS) entry which is preliminary data.</text>
</comment>
<reference evidence="7 8" key="1">
    <citation type="submission" date="2017-11" db="EMBL/GenBank/DDBJ databases">
        <title>Draft Genome Sequence of Methylobacter psychrotolerans Sph1T, an Obligate Methanotroph from Low-Temperature Environments.</title>
        <authorList>
            <person name="Oshkin I.Y."/>
            <person name="Miroshnikov K."/>
            <person name="Belova S.E."/>
            <person name="Korzhenkov A."/>
            <person name="Toshchakov S.V."/>
            <person name="Dedysh S.N."/>
        </authorList>
    </citation>
    <scope>NUCLEOTIDE SEQUENCE [LARGE SCALE GENOMIC DNA]</scope>
    <source>
        <strain evidence="7 8">Sph1</strain>
    </source>
</reference>
<dbReference type="PANTHER" id="PTHR31616:SF0">
    <property type="entry name" value="GLUCAN 1,4-ALPHA-GLUCOSIDASE"/>
    <property type="match status" value="1"/>
</dbReference>
<dbReference type="InterPro" id="IPR013784">
    <property type="entry name" value="Carb-bd-like_fold"/>
</dbReference>
<dbReference type="Pfam" id="PF09137">
    <property type="entry name" value="Glucodextran_N"/>
    <property type="match status" value="1"/>
</dbReference>
<dbReference type="SMART" id="SM01065">
    <property type="entry name" value="CBM_2"/>
    <property type="match status" value="1"/>
</dbReference>
<accession>A0A2S5CH44</accession>
<evidence type="ECO:0000256" key="5">
    <source>
        <dbReference type="SAM" id="SignalP"/>
    </source>
</evidence>
<evidence type="ECO:0000313" key="8">
    <source>
        <dbReference type="Proteomes" id="UP000237423"/>
    </source>
</evidence>
<dbReference type="EMBL" id="PGFZ01000014">
    <property type="protein sequence ID" value="POZ50143.1"/>
    <property type="molecule type" value="Genomic_DNA"/>
</dbReference>
<keyword evidence="5" id="KW-0732">Signal</keyword>
<dbReference type="PANTHER" id="PTHR31616">
    <property type="entry name" value="TREHALASE"/>
    <property type="match status" value="1"/>
</dbReference>
<dbReference type="AlphaFoldDB" id="A0A2S5CH44"/>
<proteinExistence type="inferred from homology"/>
<organism evidence="7 8">
    <name type="scientific">Methylovulum psychrotolerans</name>
    <dbReference type="NCBI Taxonomy" id="1704499"/>
    <lineage>
        <taxon>Bacteria</taxon>
        <taxon>Pseudomonadati</taxon>
        <taxon>Pseudomonadota</taxon>
        <taxon>Gammaproteobacteria</taxon>
        <taxon>Methylococcales</taxon>
        <taxon>Methylococcaceae</taxon>
        <taxon>Methylovulum</taxon>
    </lineage>
</organism>
<feature type="chain" id="PRO_5015484169" evidence="5">
    <location>
        <begin position="46"/>
        <end position="870"/>
    </location>
</feature>
<dbReference type="GO" id="GO:0004553">
    <property type="term" value="F:hydrolase activity, hydrolyzing O-glycosyl compounds"/>
    <property type="evidence" value="ECO:0007669"/>
    <property type="project" value="UniProtKB-ARBA"/>
</dbReference>
<feature type="compositionally biased region" description="Polar residues" evidence="4">
    <location>
        <begin position="199"/>
        <end position="211"/>
    </location>
</feature>
<keyword evidence="2" id="KW-0378">Hydrolase</keyword>
<dbReference type="SUPFAM" id="SSF48208">
    <property type="entry name" value="Six-hairpin glycosidases"/>
    <property type="match status" value="1"/>
</dbReference>
<dbReference type="Gene3D" id="1.50.10.10">
    <property type="match status" value="1"/>
</dbReference>
<dbReference type="InterPro" id="IPR002044">
    <property type="entry name" value="CBM20"/>
</dbReference>
<dbReference type="PROSITE" id="PS00820">
    <property type="entry name" value="GLUCOAMYLASE"/>
    <property type="match status" value="1"/>
</dbReference>
<dbReference type="Proteomes" id="UP000237423">
    <property type="component" value="Unassembled WGS sequence"/>
</dbReference>
<dbReference type="SUPFAM" id="SSF49452">
    <property type="entry name" value="Starch-binding domain-like"/>
    <property type="match status" value="1"/>
</dbReference>
<name>A0A2S5CH44_9GAMM</name>
<feature type="domain" description="CBM20" evidence="6">
    <location>
        <begin position="765"/>
        <end position="870"/>
    </location>
</feature>
<evidence type="ECO:0000256" key="4">
    <source>
        <dbReference type="SAM" id="MobiDB-lite"/>
    </source>
</evidence>
<dbReference type="GO" id="GO:2001070">
    <property type="term" value="F:starch binding"/>
    <property type="evidence" value="ECO:0007669"/>
    <property type="project" value="InterPro"/>
</dbReference>
<dbReference type="InterPro" id="IPR015220">
    <property type="entry name" value="Glucodextranase_N"/>
</dbReference>
<evidence type="ECO:0000256" key="2">
    <source>
        <dbReference type="ARBA" id="ARBA00022801"/>
    </source>
</evidence>
<dbReference type="GO" id="GO:0016757">
    <property type="term" value="F:glycosyltransferase activity"/>
    <property type="evidence" value="ECO:0007669"/>
    <property type="project" value="UniProtKB-ARBA"/>
</dbReference>
<feature type="signal peptide" evidence="5">
    <location>
        <begin position="1"/>
        <end position="45"/>
    </location>
</feature>
<dbReference type="GO" id="GO:0005975">
    <property type="term" value="P:carbohydrate metabolic process"/>
    <property type="evidence" value="ECO:0007669"/>
    <property type="project" value="InterPro"/>
</dbReference>
<dbReference type="InterPro" id="IPR014718">
    <property type="entry name" value="GH-type_carb-bd"/>
</dbReference>
<feature type="region of interest" description="Disordered" evidence="4">
    <location>
        <begin position="192"/>
        <end position="211"/>
    </location>
</feature>
<keyword evidence="3" id="KW-0326">Glycosidase</keyword>